<sequence length="213" mass="24802">MRIAAALWRQAAPIPRRTSTERVKELLGLSNEQWPKFLDISLEVCKDHAGSKLSEISEEDKMKMKTRIKDGMRKKRLPRIDNEALEWRISKCLPELRVKNRDIEQIHGWEETTKKSFPISLLKEAVLTHADKLPAGNLSYWSQIPKDVQLIFAEEANRRLAERGLPILDETALLYRLRKYMNHWLKWGLKGKAKVGQEVRDDQPAVSKRIKGR</sequence>
<reference evidence="2" key="3">
    <citation type="journal article" date="2022" name="bioRxiv">
        <title>A global pangenome for the wheat fungal pathogen Pyrenophora tritici-repentis and prediction of effector protein structural homology.</title>
        <authorList>
            <person name="Moolhuijzen P."/>
            <person name="See P.T."/>
            <person name="Shi G."/>
            <person name="Powell H.R."/>
            <person name="Cockram J."/>
            <person name="Jorgensen L.N."/>
            <person name="Benslimane H."/>
            <person name="Strelkov S.E."/>
            <person name="Turner J."/>
            <person name="Liu Z."/>
            <person name="Moffat C.S."/>
        </authorList>
    </citation>
    <scope>NUCLEOTIDE SEQUENCE</scope>
    <source>
        <strain evidence="2">86-124</strain>
    </source>
</reference>
<evidence type="ECO:0000313" key="3">
    <source>
        <dbReference type="Proteomes" id="UP000245464"/>
    </source>
</evidence>
<dbReference type="OMA" id="WRISKCL"/>
<keyword evidence="4" id="KW-1185">Reference proteome</keyword>
<protein>
    <submittedName>
        <fullName evidence="2">Uncharacterized protein</fullName>
    </submittedName>
</protein>
<reference evidence="2" key="2">
    <citation type="submission" date="2021-05" db="EMBL/GenBank/DDBJ databases">
        <authorList>
            <person name="Moolhuijzen P.M."/>
            <person name="Moffat C.S."/>
        </authorList>
    </citation>
    <scope>NUCLEOTIDE SEQUENCE</scope>
    <source>
        <strain evidence="2">86-124</strain>
    </source>
</reference>
<comment type="caution">
    <text evidence="2">The sequence shown here is derived from an EMBL/GenBank/DDBJ whole genome shotgun (WGS) entry which is preliminary data.</text>
</comment>
<evidence type="ECO:0000313" key="4">
    <source>
        <dbReference type="Proteomes" id="UP000249757"/>
    </source>
</evidence>
<dbReference type="EMBL" id="NRDI02000009">
    <property type="protein sequence ID" value="KAI1513585.1"/>
    <property type="molecule type" value="Genomic_DNA"/>
</dbReference>
<reference evidence="4" key="4">
    <citation type="journal article" date="2022" name="Microb. Genom.">
        <title>A global pangenome for the wheat fungal pathogen Pyrenophora tritici-repentis and prediction of effector protein structural homology.</title>
        <authorList>
            <person name="Moolhuijzen P.M."/>
            <person name="See P.T."/>
            <person name="Shi G."/>
            <person name="Powell H.R."/>
            <person name="Cockram J."/>
            <person name="Jorgensen L.N."/>
            <person name="Benslimane H."/>
            <person name="Strelkov S.E."/>
            <person name="Turner J."/>
            <person name="Liu Z."/>
            <person name="Moffat C.S."/>
        </authorList>
    </citation>
    <scope>NUCLEOTIDE SEQUENCE [LARGE SCALE GENOMIC DNA]</scope>
</reference>
<accession>A0A2W1DNB6</accession>
<evidence type="ECO:0000313" key="1">
    <source>
        <dbReference type="EMBL" id="KAF7577653.1"/>
    </source>
</evidence>
<dbReference type="Proteomes" id="UP000249757">
    <property type="component" value="Unassembled WGS sequence"/>
</dbReference>
<dbReference type="AlphaFoldDB" id="A0A2W1DNB6"/>
<dbReference type="Proteomes" id="UP000245464">
    <property type="component" value="Chromosome 1"/>
</dbReference>
<reference evidence="1 3" key="1">
    <citation type="journal article" date="2018" name="BMC Genomics">
        <title>Comparative genomics of the wheat fungal pathogen Pyrenophora tritici-repentis reveals chromosomal variations and genome plasticity.</title>
        <authorList>
            <person name="Moolhuijzen P."/>
            <person name="See P.T."/>
            <person name="Hane J.K."/>
            <person name="Shi G."/>
            <person name="Liu Z."/>
            <person name="Oliver R.P."/>
            <person name="Moffat C.S."/>
        </authorList>
    </citation>
    <scope>NUCLEOTIDE SEQUENCE [LARGE SCALE GENOMIC DNA]</scope>
    <source>
        <strain evidence="1">M4</strain>
    </source>
</reference>
<gene>
    <name evidence="2" type="ORF">Ptr86124_007487</name>
    <name evidence="1" type="ORF">PtrM4_018930</name>
</gene>
<organism evidence="2 4">
    <name type="scientific">Pyrenophora tritici-repentis</name>
    <dbReference type="NCBI Taxonomy" id="45151"/>
    <lineage>
        <taxon>Eukaryota</taxon>
        <taxon>Fungi</taxon>
        <taxon>Dikarya</taxon>
        <taxon>Ascomycota</taxon>
        <taxon>Pezizomycotina</taxon>
        <taxon>Dothideomycetes</taxon>
        <taxon>Pleosporomycetidae</taxon>
        <taxon>Pleosporales</taxon>
        <taxon>Pleosporineae</taxon>
        <taxon>Pleosporaceae</taxon>
        <taxon>Pyrenophora</taxon>
    </lineage>
</organism>
<dbReference type="OrthoDB" id="3661843at2759"/>
<dbReference type="EMBL" id="NQIK02000001">
    <property type="protein sequence ID" value="KAF7577653.1"/>
    <property type="molecule type" value="Genomic_DNA"/>
</dbReference>
<evidence type="ECO:0000313" key="2">
    <source>
        <dbReference type="EMBL" id="KAI1513585.1"/>
    </source>
</evidence>
<name>A0A2W1DNB6_9PLEO</name>
<proteinExistence type="predicted"/>